<evidence type="ECO:0000313" key="1">
    <source>
        <dbReference type="EMBL" id="QGM99220.1"/>
    </source>
</evidence>
<sequence length="273" mass="30769">MLKTQSFKIVLAIVALAALSGFVAELGFLSVSLFAMGGWPFIDDFSDGFAAWNVFMRQTCCGHSATVVDAPLLAGKKAASFELRFEDETIKGSKRSEFRLSATRFGVEYDYRFKIFVPQDWVPDESATLLMQMHNVPDLWKGESGLAPPIDLEIVQDAWVVRVAKGKTPNWVDRVGEVEEKTIWRAPVDLGKWTEWRIRLRWSTDEDGYVEIEKDGAKIVDRKGANSYDNLLAPYMKFGVYVPAWKKMASPPRAARRSALFTDIAARRSSDVE</sequence>
<keyword evidence="2" id="KW-1185">Reference proteome</keyword>
<name>A0A6B8MEX6_9HYPH</name>
<protein>
    <recommendedName>
        <fullName evidence="3">Polysaccharide lyase-like protein</fullName>
    </recommendedName>
</protein>
<organism evidence="1 2">
    <name type="scientific">Methylocystis parvus</name>
    <dbReference type="NCBI Taxonomy" id="134"/>
    <lineage>
        <taxon>Bacteria</taxon>
        <taxon>Pseudomonadati</taxon>
        <taxon>Pseudomonadota</taxon>
        <taxon>Alphaproteobacteria</taxon>
        <taxon>Hyphomicrobiales</taxon>
        <taxon>Methylocystaceae</taxon>
        <taxon>Methylocystis</taxon>
    </lineage>
</organism>
<accession>A0A6B8MEX6</accession>
<dbReference type="EMBL" id="CP044331">
    <property type="protein sequence ID" value="QGM99220.1"/>
    <property type="molecule type" value="Genomic_DNA"/>
</dbReference>
<dbReference type="Pfam" id="PF14099">
    <property type="entry name" value="Polysacc_lyase"/>
    <property type="match status" value="1"/>
</dbReference>
<proteinExistence type="predicted"/>
<dbReference type="InterPro" id="IPR025975">
    <property type="entry name" value="Polysacc_lyase"/>
</dbReference>
<dbReference type="Gene3D" id="2.60.120.200">
    <property type="match status" value="1"/>
</dbReference>
<dbReference type="RefSeq" id="WP_016918934.1">
    <property type="nucleotide sequence ID" value="NZ_CP044331.1"/>
</dbReference>
<dbReference type="KEGG" id="mpar:F7D14_18180"/>
<gene>
    <name evidence="1" type="ORF">F7D14_18180</name>
</gene>
<reference evidence="1 2" key="1">
    <citation type="submission" date="2019-09" db="EMBL/GenBank/DDBJ databases">
        <title>Isolation and complete genome sequencing of Methylocystis species.</title>
        <authorList>
            <person name="Rumah B.L."/>
            <person name="Stead C.E."/>
            <person name="Stevens B.C."/>
            <person name="Minton N.P."/>
            <person name="Grosse-Honebrink A."/>
            <person name="Zhang Y."/>
        </authorList>
    </citation>
    <scope>NUCLEOTIDE SEQUENCE [LARGE SCALE GENOMIC DNA]</scope>
    <source>
        <strain evidence="1 2">BRCS2</strain>
    </source>
</reference>
<evidence type="ECO:0008006" key="3">
    <source>
        <dbReference type="Google" id="ProtNLM"/>
    </source>
</evidence>
<evidence type="ECO:0000313" key="2">
    <source>
        <dbReference type="Proteomes" id="UP000422569"/>
    </source>
</evidence>
<dbReference type="Proteomes" id="UP000422569">
    <property type="component" value="Chromosome"/>
</dbReference>
<dbReference type="AlphaFoldDB" id="A0A6B8MEX6"/>